<feature type="signal peptide" evidence="14">
    <location>
        <begin position="1"/>
        <end position="20"/>
    </location>
</feature>
<keyword evidence="7 13" id="KW-1133">Transmembrane helix</keyword>
<evidence type="ECO:0000313" key="16">
    <source>
        <dbReference type="Ensembl" id="ENSMMOP00000017595.1"/>
    </source>
</evidence>
<evidence type="ECO:0000256" key="7">
    <source>
        <dbReference type="ARBA" id="ARBA00022989"/>
    </source>
</evidence>
<evidence type="ECO:0000256" key="6">
    <source>
        <dbReference type="ARBA" id="ARBA00022737"/>
    </source>
</evidence>
<sequence>MKLVKCILLFQGTIITYCKSCCVSACAPTGDPLIDKLPGKCSFTLRMPGNGSRDVVPLMAPADVLLDQICQDLHCGSIYHVKKRSSPPNAVCFHDCLYQDGRFHNCSQSSRSNCTLIFKATCGGQAVRLAGGWDRCAGRVELWRNGRWGTVCDDRWDLQDAGVVCNQLGCGRALSVTGHGGAFPRGRGPIHLDELNCTGREDNLWACPSSKDKNDCGHKEDAGVVCSEMRAVRLTGGLDRCSGKVEIHRNGSWGKVCDNCWNERLASVVCSMLQCGSEPKRFFRFLPPLVHNDSTLWCFSCPVHTQSLWECREIDDKPHLCQDSRAAGVICNDSSHFKYSQKNYQRVTFFFFFFLCIPAGTTTTSILHSFGLSFVSPELLITIAVSLLLLVILITNTLYCCHYRKKHAYLLKQMSSDLCAPSQHRFNSYQDSVNLTKVMTHLHRTHVPSNPGHLWTEPSIGDGTSVDTDYKQYESSYNPSVPLSTFRNSQEPSTFVNPFMKPSGFENQVEEGAAPKKEVMGTFLNCNYEATRAPFAGVFKISVNSFDTSSTFSGESFEVTEGQSKSRLPSASTSPRKEQTTSTTFVNLCSLGDEDVGPDPSSDDDYDDLGCGQ</sequence>
<feature type="region of interest" description="Disordered" evidence="12">
    <location>
        <begin position="552"/>
        <end position="613"/>
    </location>
</feature>
<feature type="disulfide bond" evidence="11">
    <location>
        <begin position="197"/>
        <end position="207"/>
    </location>
</feature>
<feature type="chain" id="PRO_5018725303" description="SRCR domain-containing protein" evidence="14">
    <location>
        <begin position="21"/>
        <end position="613"/>
    </location>
</feature>
<evidence type="ECO:0000256" key="1">
    <source>
        <dbReference type="ARBA" id="ARBA00004167"/>
    </source>
</evidence>
<dbReference type="PRINTS" id="PR00258">
    <property type="entry name" value="SPERACTRCPTR"/>
</dbReference>
<feature type="transmembrane region" description="Helical" evidence="13">
    <location>
        <begin position="347"/>
        <end position="367"/>
    </location>
</feature>
<keyword evidence="9 11" id="KW-1015">Disulfide bond</keyword>
<feature type="domain" description="SRCR" evidence="15">
    <location>
        <begin position="232"/>
        <end position="332"/>
    </location>
</feature>
<evidence type="ECO:0000256" key="4">
    <source>
        <dbReference type="ARBA" id="ARBA00022692"/>
    </source>
</evidence>
<evidence type="ECO:0000256" key="14">
    <source>
        <dbReference type="SAM" id="SignalP"/>
    </source>
</evidence>
<dbReference type="PANTHER" id="PTHR19331">
    <property type="entry name" value="SCAVENGER RECEPTOR DOMAIN-CONTAINING"/>
    <property type="match status" value="1"/>
</dbReference>
<feature type="transmembrane region" description="Helical" evidence="13">
    <location>
        <begin position="379"/>
        <end position="401"/>
    </location>
</feature>
<feature type="compositionally biased region" description="Polar residues" evidence="12">
    <location>
        <begin position="561"/>
        <end position="587"/>
    </location>
</feature>
<dbReference type="InterPro" id="IPR036772">
    <property type="entry name" value="SRCR-like_dom_sf"/>
</dbReference>
<keyword evidence="8 13" id="KW-0472">Membrane</keyword>
<dbReference type="PROSITE" id="PS50287">
    <property type="entry name" value="SRCR_2"/>
    <property type="match status" value="2"/>
</dbReference>
<evidence type="ECO:0000256" key="12">
    <source>
        <dbReference type="SAM" id="MobiDB-lite"/>
    </source>
</evidence>
<evidence type="ECO:0000256" key="8">
    <source>
        <dbReference type="ARBA" id="ARBA00023136"/>
    </source>
</evidence>
<dbReference type="InterPro" id="IPR001190">
    <property type="entry name" value="SRCR"/>
</dbReference>
<evidence type="ECO:0000256" key="10">
    <source>
        <dbReference type="ARBA" id="ARBA00023180"/>
    </source>
</evidence>
<evidence type="ECO:0000256" key="3">
    <source>
        <dbReference type="ARBA" id="ARBA00022525"/>
    </source>
</evidence>
<dbReference type="OMA" id="SEQICQD"/>
<dbReference type="AlphaFoldDB" id="A0A3Q4BEW7"/>
<keyword evidence="4 13" id="KW-0812">Transmembrane</keyword>
<comment type="caution">
    <text evidence="11">Lacks conserved residue(s) required for the propagation of feature annotation.</text>
</comment>
<dbReference type="FunFam" id="3.10.250.10:FF:000010">
    <property type="entry name" value="T-cell differentiation antigen CD6"/>
    <property type="match status" value="1"/>
</dbReference>
<protein>
    <recommendedName>
        <fullName evidence="15">SRCR domain-containing protein</fullName>
    </recommendedName>
</protein>
<comment type="subcellular location">
    <subcellularLocation>
        <location evidence="1">Membrane</location>
        <topology evidence="1">Single-pass membrane protein</topology>
    </subcellularLocation>
    <subcellularLocation>
        <location evidence="2">Secreted</location>
    </subcellularLocation>
</comment>
<dbReference type="GO" id="GO:0016020">
    <property type="term" value="C:membrane"/>
    <property type="evidence" value="ECO:0007669"/>
    <property type="project" value="UniProtKB-SubCell"/>
</dbReference>
<keyword evidence="10" id="KW-0325">Glycoprotein</keyword>
<feature type="compositionally biased region" description="Acidic residues" evidence="12">
    <location>
        <begin position="592"/>
        <end position="613"/>
    </location>
</feature>
<feature type="disulfide bond" evidence="11">
    <location>
        <begin position="270"/>
        <end position="331"/>
    </location>
</feature>
<organism evidence="16 17">
    <name type="scientific">Mola mola</name>
    <name type="common">Ocean sunfish</name>
    <name type="synonym">Tetraodon mola</name>
    <dbReference type="NCBI Taxonomy" id="94237"/>
    <lineage>
        <taxon>Eukaryota</taxon>
        <taxon>Metazoa</taxon>
        <taxon>Chordata</taxon>
        <taxon>Craniata</taxon>
        <taxon>Vertebrata</taxon>
        <taxon>Euteleostomi</taxon>
        <taxon>Actinopterygii</taxon>
        <taxon>Neopterygii</taxon>
        <taxon>Teleostei</taxon>
        <taxon>Neoteleostei</taxon>
        <taxon>Acanthomorphata</taxon>
        <taxon>Eupercaria</taxon>
        <taxon>Tetraodontiformes</taxon>
        <taxon>Molidae</taxon>
        <taxon>Mola</taxon>
    </lineage>
</organism>
<dbReference type="Pfam" id="PF00530">
    <property type="entry name" value="SRCR"/>
    <property type="match status" value="2"/>
</dbReference>
<name>A0A3Q4BEW7_MOLML</name>
<proteinExistence type="predicted"/>
<keyword evidence="17" id="KW-1185">Reference proteome</keyword>
<dbReference type="FunFam" id="3.10.250.10:FF:000016">
    <property type="entry name" value="Scavenger receptor cysteine-rich protein type 12"/>
    <property type="match status" value="1"/>
</dbReference>
<evidence type="ECO:0000256" key="9">
    <source>
        <dbReference type="ARBA" id="ARBA00023157"/>
    </source>
</evidence>
<evidence type="ECO:0000256" key="5">
    <source>
        <dbReference type="ARBA" id="ARBA00022729"/>
    </source>
</evidence>
<feature type="disulfide bond" evidence="11">
    <location>
        <begin position="257"/>
        <end position="321"/>
    </location>
</feature>
<feature type="domain" description="SRCR" evidence="15">
    <location>
        <begin position="127"/>
        <end position="227"/>
    </location>
</feature>
<keyword evidence="3" id="KW-0964">Secreted</keyword>
<dbReference type="STRING" id="94237.ENSMMOP00000017595"/>
<dbReference type="Gene3D" id="3.10.250.10">
    <property type="entry name" value="SRCR-like domain"/>
    <property type="match status" value="2"/>
</dbReference>
<dbReference type="PANTHER" id="PTHR19331:SF22">
    <property type="entry name" value="DELETED IN MALIGNANT BRAIN TUMORS 1 PROTEIN"/>
    <property type="match status" value="1"/>
</dbReference>
<reference evidence="16" key="1">
    <citation type="submission" date="2025-08" db="UniProtKB">
        <authorList>
            <consortium name="Ensembl"/>
        </authorList>
    </citation>
    <scope>IDENTIFICATION</scope>
</reference>
<dbReference type="SMART" id="SM00202">
    <property type="entry name" value="SR"/>
    <property type="match status" value="2"/>
</dbReference>
<evidence type="ECO:0000259" key="15">
    <source>
        <dbReference type="PROSITE" id="PS50287"/>
    </source>
</evidence>
<accession>A0A3Q4BEW7</accession>
<dbReference type="SUPFAM" id="SSF56487">
    <property type="entry name" value="SRCR-like"/>
    <property type="match status" value="2"/>
</dbReference>
<evidence type="ECO:0000313" key="17">
    <source>
        <dbReference type="Proteomes" id="UP000261620"/>
    </source>
</evidence>
<evidence type="ECO:0000256" key="11">
    <source>
        <dbReference type="PROSITE-ProRule" id="PRU00196"/>
    </source>
</evidence>
<reference evidence="16" key="2">
    <citation type="submission" date="2025-09" db="UniProtKB">
        <authorList>
            <consortium name="Ensembl"/>
        </authorList>
    </citation>
    <scope>IDENTIFICATION</scope>
</reference>
<evidence type="ECO:0000256" key="2">
    <source>
        <dbReference type="ARBA" id="ARBA00004613"/>
    </source>
</evidence>
<keyword evidence="6" id="KW-0677">Repeat</keyword>
<feature type="disulfide bond" evidence="11">
    <location>
        <begin position="152"/>
        <end position="216"/>
    </location>
</feature>
<dbReference type="PROSITE" id="PS00420">
    <property type="entry name" value="SRCR_1"/>
    <property type="match status" value="1"/>
</dbReference>
<feature type="disulfide bond" evidence="11">
    <location>
        <begin position="165"/>
        <end position="226"/>
    </location>
</feature>
<evidence type="ECO:0000256" key="13">
    <source>
        <dbReference type="SAM" id="Phobius"/>
    </source>
</evidence>
<dbReference type="Ensembl" id="ENSMMOT00000017884.1">
    <property type="protein sequence ID" value="ENSMMOP00000017595.1"/>
    <property type="gene ID" value="ENSMMOG00000013359.1"/>
</dbReference>
<keyword evidence="5 14" id="KW-0732">Signal</keyword>
<dbReference type="Proteomes" id="UP000261620">
    <property type="component" value="Unplaced"/>
</dbReference>